<dbReference type="AlphaFoldDB" id="A0A4V2ZSH8"/>
<protein>
    <submittedName>
        <fullName evidence="2">(2Fe-2S)-binding protein</fullName>
    </submittedName>
</protein>
<dbReference type="InterPro" id="IPR001041">
    <property type="entry name" value="2Fe-2S_ferredoxin-type"/>
</dbReference>
<organism evidence="2 3">
    <name type="scientific">Paenibacillus piri</name>
    <dbReference type="NCBI Taxonomy" id="2547395"/>
    <lineage>
        <taxon>Bacteria</taxon>
        <taxon>Bacillati</taxon>
        <taxon>Bacillota</taxon>
        <taxon>Bacilli</taxon>
        <taxon>Bacillales</taxon>
        <taxon>Paenibacillaceae</taxon>
        <taxon>Paenibacillus</taxon>
    </lineage>
</organism>
<evidence type="ECO:0000313" key="2">
    <source>
        <dbReference type="EMBL" id="TDF93234.1"/>
    </source>
</evidence>
<accession>A0A4V2ZSH8</accession>
<gene>
    <name evidence="2" type="ORF">E1757_27505</name>
</gene>
<proteinExistence type="predicted"/>
<dbReference type="InterPro" id="IPR012675">
    <property type="entry name" value="Beta-grasp_dom_sf"/>
</dbReference>
<comment type="caution">
    <text evidence="2">The sequence shown here is derived from an EMBL/GenBank/DDBJ whole genome shotgun (WGS) entry which is preliminary data.</text>
</comment>
<evidence type="ECO:0000313" key="3">
    <source>
        <dbReference type="Proteomes" id="UP000295636"/>
    </source>
</evidence>
<keyword evidence="3" id="KW-1185">Reference proteome</keyword>
<dbReference type="OrthoDB" id="9807864at2"/>
<dbReference type="SUPFAM" id="SSF54292">
    <property type="entry name" value="2Fe-2S ferredoxin-like"/>
    <property type="match status" value="1"/>
</dbReference>
<reference evidence="2 3" key="1">
    <citation type="submission" date="2019-03" db="EMBL/GenBank/DDBJ databases">
        <title>This is whole genome sequence of Paenibacillus sp MS74 strain.</title>
        <authorList>
            <person name="Trinh H.N."/>
        </authorList>
    </citation>
    <scope>NUCLEOTIDE SEQUENCE [LARGE SCALE GENOMIC DNA]</scope>
    <source>
        <strain evidence="2 3">MS74</strain>
    </source>
</reference>
<sequence length="96" mass="10659">MPNVKLHQNGQVYEQEVAANSNLVVLAGIKKFPFPHLKYGCGMGKCTKCMVTVLSGGEALSEPNWKENKMLGDKLSDGCRLACQLYITEDIEIRQE</sequence>
<dbReference type="PROSITE" id="PS51085">
    <property type="entry name" value="2FE2S_FER_2"/>
    <property type="match status" value="1"/>
</dbReference>
<dbReference type="Pfam" id="PF00111">
    <property type="entry name" value="Fer2"/>
    <property type="match status" value="1"/>
</dbReference>
<dbReference type="GO" id="GO:0051536">
    <property type="term" value="F:iron-sulfur cluster binding"/>
    <property type="evidence" value="ECO:0007669"/>
    <property type="project" value="InterPro"/>
</dbReference>
<feature type="domain" description="2Fe-2S ferredoxin-type" evidence="1">
    <location>
        <begin position="2"/>
        <end position="96"/>
    </location>
</feature>
<dbReference type="Gene3D" id="3.10.20.30">
    <property type="match status" value="1"/>
</dbReference>
<dbReference type="RefSeq" id="WP_133234267.1">
    <property type="nucleotide sequence ID" value="NZ_SMRT01000017.1"/>
</dbReference>
<dbReference type="Proteomes" id="UP000295636">
    <property type="component" value="Unassembled WGS sequence"/>
</dbReference>
<name>A0A4V2ZSH8_9BACL</name>
<dbReference type="InterPro" id="IPR036010">
    <property type="entry name" value="2Fe-2S_ferredoxin-like_sf"/>
</dbReference>
<dbReference type="EMBL" id="SMRT01000017">
    <property type="protein sequence ID" value="TDF93234.1"/>
    <property type="molecule type" value="Genomic_DNA"/>
</dbReference>
<evidence type="ECO:0000259" key="1">
    <source>
        <dbReference type="PROSITE" id="PS51085"/>
    </source>
</evidence>
<dbReference type="CDD" id="cd00207">
    <property type="entry name" value="fer2"/>
    <property type="match status" value="1"/>
</dbReference>